<sequence length="108" mass="11589">MKELKVLLACGSGASSGFMASSMRKAAIENNVNADIHAVSDSEIPAYMDKVDVIMLGPHIRYLEEELKAKAAVYGIPVACISQKAYGVLDGKRALAETIQLYKASRGK</sequence>
<dbReference type="PROSITE" id="PS51100">
    <property type="entry name" value="PTS_EIIB_TYPE_3"/>
    <property type="match status" value="1"/>
</dbReference>
<name>E0PG04_STREI</name>
<evidence type="ECO:0000256" key="1">
    <source>
        <dbReference type="ARBA" id="ARBA00022448"/>
    </source>
</evidence>
<evidence type="ECO:0000256" key="7">
    <source>
        <dbReference type="PROSITE-ProRule" id="PRU00423"/>
    </source>
</evidence>
<protein>
    <submittedName>
        <fullName evidence="9">PTS system, Lactose/Cellobiose specific IIB subunit</fullName>
    </submittedName>
</protein>
<keyword evidence="5" id="KW-0598">Phosphotransferase system</keyword>
<dbReference type="EMBL" id="AEEL01000024">
    <property type="protein sequence ID" value="EFM26637.1"/>
    <property type="molecule type" value="Genomic_DNA"/>
</dbReference>
<evidence type="ECO:0000256" key="4">
    <source>
        <dbReference type="ARBA" id="ARBA00022679"/>
    </source>
</evidence>
<reference evidence="9 10" key="1">
    <citation type="submission" date="2010-07" db="EMBL/GenBank/DDBJ databases">
        <authorList>
            <person name="Muzny D."/>
            <person name="Qin X."/>
            <person name="Deng J."/>
            <person name="Jiang H."/>
            <person name="Liu Y."/>
            <person name="Qu J."/>
            <person name="Song X.-Z."/>
            <person name="Zhang L."/>
            <person name="Thornton R."/>
            <person name="Coyle M."/>
            <person name="Francisco L."/>
            <person name="Jackson L."/>
            <person name="Javaid M."/>
            <person name="Korchina V."/>
            <person name="Kovar C."/>
            <person name="Mata R."/>
            <person name="Mathew T."/>
            <person name="Ngo R."/>
            <person name="Nguyen L."/>
            <person name="Nguyen N."/>
            <person name="Okwuonu G."/>
            <person name="Ongeri F."/>
            <person name="Pham C."/>
            <person name="Simmons D."/>
            <person name="Wilczek-Boney K."/>
            <person name="Hale W."/>
            <person name="Jakkamsetti A."/>
            <person name="Pham P."/>
            <person name="Ruth R."/>
            <person name="San Lucas F."/>
            <person name="Warren J."/>
            <person name="Zhang J."/>
            <person name="Zhao Z."/>
            <person name="Zhou C."/>
            <person name="Zhu D."/>
            <person name="Lee S."/>
            <person name="Bess C."/>
            <person name="Blankenburg K."/>
            <person name="Forbes L."/>
            <person name="Fu Q."/>
            <person name="Gubbala S."/>
            <person name="Hirani K."/>
            <person name="Jayaseelan J.C."/>
            <person name="Lara F."/>
            <person name="Munidasa M."/>
            <person name="Palculict T."/>
            <person name="Patil S."/>
            <person name="Pu L.-L."/>
            <person name="Saada N."/>
            <person name="Tang L."/>
            <person name="Weissenberger G."/>
            <person name="Zhu Y."/>
            <person name="Hemphill L."/>
            <person name="Shang Y."/>
            <person name="Youmans B."/>
            <person name="Ayvaz T."/>
            <person name="Ross M."/>
            <person name="Santibanez J."/>
            <person name="Aqrawi P."/>
            <person name="Gross S."/>
            <person name="Joshi V."/>
            <person name="Fowler G."/>
            <person name="Nazareth L."/>
            <person name="Reid J."/>
            <person name="Worley K."/>
            <person name="Petrosino J."/>
            <person name="Highlander S."/>
            <person name="Gibbs R."/>
        </authorList>
    </citation>
    <scope>NUCLEOTIDE SEQUENCE [LARGE SCALE GENOMIC DNA]</scope>
    <source>
        <strain evidence="9 10">ATCC 700338</strain>
    </source>
</reference>
<dbReference type="InterPro" id="IPR003501">
    <property type="entry name" value="PTS_EIIB_2/3"/>
</dbReference>
<proteinExistence type="predicted"/>
<organism evidence="9 10">
    <name type="scientific">Streptococcus equinus ATCC 700338</name>
    <dbReference type="NCBI Taxonomy" id="864569"/>
    <lineage>
        <taxon>Bacteria</taxon>
        <taxon>Bacillati</taxon>
        <taxon>Bacillota</taxon>
        <taxon>Bacilli</taxon>
        <taxon>Lactobacillales</taxon>
        <taxon>Streptococcaceae</taxon>
        <taxon>Streptococcus</taxon>
    </lineage>
</organism>
<dbReference type="InterPro" id="IPR051819">
    <property type="entry name" value="PTS_sugar-specific_EIIB"/>
</dbReference>
<dbReference type="GO" id="GO:0009401">
    <property type="term" value="P:phosphoenolpyruvate-dependent sugar phosphotransferase system"/>
    <property type="evidence" value="ECO:0007669"/>
    <property type="project" value="UniProtKB-KW"/>
</dbReference>
<dbReference type="InterPro" id="IPR036095">
    <property type="entry name" value="PTS_EIIB-like_sf"/>
</dbReference>
<evidence type="ECO:0000256" key="6">
    <source>
        <dbReference type="ARBA" id="ARBA00022777"/>
    </source>
</evidence>
<dbReference type="Pfam" id="PF02302">
    <property type="entry name" value="PTS_IIB"/>
    <property type="match status" value="1"/>
</dbReference>
<accession>E0PG04</accession>
<keyword evidence="10" id="KW-1185">Reference proteome</keyword>
<dbReference type="InterPro" id="IPR013012">
    <property type="entry name" value="PTS_EIIB_3"/>
</dbReference>
<keyword evidence="2" id="KW-0597">Phosphoprotein</keyword>
<dbReference type="CDD" id="cd05564">
    <property type="entry name" value="PTS_IIB_chitobiose_lichenan"/>
    <property type="match status" value="1"/>
</dbReference>
<evidence type="ECO:0000313" key="10">
    <source>
        <dbReference type="Proteomes" id="UP000004290"/>
    </source>
</evidence>
<dbReference type="Proteomes" id="UP000004290">
    <property type="component" value="Unassembled WGS sequence"/>
</dbReference>
<keyword evidence="4" id="KW-0808">Transferase</keyword>
<comment type="caution">
    <text evidence="9">The sequence shown here is derived from an EMBL/GenBank/DDBJ whole genome shotgun (WGS) entry which is preliminary data.</text>
</comment>
<gene>
    <name evidence="9" type="ORF">HMPREF9319_1777</name>
</gene>
<dbReference type="AlphaFoldDB" id="E0PG04"/>
<feature type="domain" description="PTS EIIB type-3" evidence="8">
    <location>
        <begin position="3"/>
        <end position="108"/>
    </location>
</feature>
<evidence type="ECO:0000256" key="3">
    <source>
        <dbReference type="ARBA" id="ARBA00022597"/>
    </source>
</evidence>
<dbReference type="SUPFAM" id="SSF52794">
    <property type="entry name" value="PTS system IIB component-like"/>
    <property type="match status" value="1"/>
</dbReference>
<dbReference type="GO" id="GO:0008982">
    <property type="term" value="F:protein-N(PI)-phosphohistidine-sugar phosphotransferase activity"/>
    <property type="evidence" value="ECO:0007669"/>
    <property type="project" value="InterPro"/>
</dbReference>
<dbReference type="GeneID" id="64019658"/>
<dbReference type="GO" id="GO:0016301">
    <property type="term" value="F:kinase activity"/>
    <property type="evidence" value="ECO:0007669"/>
    <property type="project" value="UniProtKB-KW"/>
</dbReference>
<dbReference type="Gene3D" id="3.40.50.2300">
    <property type="match status" value="1"/>
</dbReference>
<dbReference type="RefSeq" id="WP_003066466.1">
    <property type="nucleotide sequence ID" value="NZ_GL397128.1"/>
</dbReference>
<dbReference type="PANTHER" id="PTHR34581:SF2">
    <property type="entry name" value="PTS SYSTEM N,N'-DIACETYLCHITOBIOSE-SPECIFIC EIIB COMPONENT"/>
    <property type="match status" value="1"/>
</dbReference>
<evidence type="ECO:0000313" key="9">
    <source>
        <dbReference type="EMBL" id="EFM26637.1"/>
    </source>
</evidence>
<evidence type="ECO:0000256" key="2">
    <source>
        <dbReference type="ARBA" id="ARBA00022553"/>
    </source>
</evidence>
<evidence type="ECO:0000259" key="8">
    <source>
        <dbReference type="PROSITE" id="PS51100"/>
    </source>
</evidence>
<dbReference type="HOGENOM" id="CLU_147323_0_0_9"/>
<keyword evidence="6" id="KW-0418">Kinase</keyword>
<dbReference type="PANTHER" id="PTHR34581">
    <property type="entry name" value="PTS SYSTEM N,N'-DIACETYLCHITOBIOSE-SPECIFIC EIIB COMPONENT"/>
    <property type="match status" value="1"/>
</dbReference>
<feature type="modified residue" description="Phosphocysteine; by EIIA" evidence="7">
    <location>
        <position position="10"/>
    </location>
</feature>
<keyword evidence="3" id="KW-0762">Sugar transport</keyword>
<keyword evidence="1" id="KW-0813">Transport</keyword>
<evidence type="ECO:0000256" key="5">
    <source>
        <dbReference type="ARBA" id="ARBA00022683"/>
    </source>
</evidence>